<evidence type="ECO:0000256" key="4">
    <source>
        <dbReference type="ARBA" id="ARBA00022692"/>
    </source>
</evidence>
<dbReference type="InterPro" id="IPR050545">
    <property type="entry name" value="Mycobact_MmpL"/>
</dbReference>
<feature type="domain" description="SSD" evidence="9">
    <location>
        <begin position="215"/>
        <end position="342"/>
    </location>
</feature>
<dbReference type="Pfam" id="PF03176">
    <property type="entry name" value="MMPL"/>
    <property type="match status" value="2"/>
</dbReference>
<feature type="transmembrane region" description="Helical" evidence="8">
    <location>
        <begin position="377"/>
        <end position="395"/>
    </location>
</feature>
<keyword evidence="4 8" id="KW-0812">Transmembrane</keyword>
<keyword evidence="3" id="KW-1003">Cell membrane</keyword>
<feature type="transmembrane region" description="Helical" evidence="8">
    <location>
        <begin position="533"/>
        <end position="550"/>
    </location>
</feature>
<keyword evidence="5 8" id="KW-1133">Transmembrane helix</keyword>
<evidence type="ECO:0000259" key="9">
    <source>
        <dbReference type="PROSITE" id="PS50156"/>
    </source>
</evidence>
<evidence type="ECO:0000256" key="1">
    <source>
        <dbReference type="ARBA" id="ARBA00004651"/>
    </source>
</evidence>
<evidence type="ECO:0000256" key="5">
    <source>
        <dbReference type="ARBA" id="ARBA00022989"/>
    </source>
</evidence>
<feature type="compositionally biased region" description="Basic and acidic residues" evidence="7">
    <location>
        <begin position="701"/>
        <end position="711"/>
    </location>
</feature>
<feature type="transmembrane region" description="Helical" evidence="8">
    <location>
        <begin position="320"/>
        <end position="348"/>
    </location>
</feature>
<comment type="similarity">
    <text evidence="2">Belongs to the resistance-nodulation-cell division (RND) (TC 2.A.6) family. MmpL subfamily.</text>
</comment>
<comment type="caution">
    <text evidence="10">The sequence shown here is derived from an EMBL/GenBank/DDBJ whole genome shotgun (WGS) entry which is preliminary data.</text>
</comment>
<feature type="transmembrane region" description="Helical" evidence="8">
    <location>
        <begin position="244"/>
        <end position="265"/>
    </location>
</feature>
<proteinExistence type="inferred from homology"/>
<protein>
    <submittedName>
        <fullName evidence="10">MMPL family transporter</fullName>
    </submittedName>
</protein>
<evidence type="ECO:0000256" key="3">
    <source>
        <dbReference type="ARBA" id="ARBA00022475"/>
    </source>
</evidence>
<feature type="transmembrane region" description="Helical" evidence="8">
    <location>
        <begin position="661"/>
        <end position="683"/>
    </location>
</feature>
<dbReference type="InterPro" id="IPR004869">
    <property type="entry name" value="MMPL_dom"/>
</dbReference>
<feature type="transmembrane region" description="Helical" evidence="8">
    <location>
        <begin position="185"/>
        <end position="205"/>
    </location>
</feature>
<reference evidence="11" key="1">
    <citation type="journal article" date="2019" name="Int. J. Syst. Evol. Microbiol.">
        <title>The Global Catalogue of Microorganisms (GCM) 10K type strain sequencing project: providing services to taxonomists for standard genome sequencing and annotation.</title>
        <authorList>
            <consortium name="The Broad Institute Genomics Platform"/>
            <consortium name="The Broad Institute Genome Sequencing Center for Infectious Disease"/>
            <person name="Wu L."/>
            <person name="Ma J."/>
        </authorList>
    </citation>
    <scope>NUCLEOTIDE SEQUENCE [LARGE SCALE GENOMIC DNA]</scope>
    <source>
        <strain evidence="11">CCUG 54522</strain>
    </source>
</reference>
<evidence type="ECO:0000313" key="11">
    <source>
        <dbReference type="Proteomes" id="UP001596135"/>
    </source>
</evidence>
<dbReference type="EMBL" id="JBHSRJ010000009">
    <property type="protein sequence ID" value="MFC6045981.1"/>
    <property type="molecule type" value="Genomic_DNA"/>
</dbReference>
<keyword evidence="6 8" id="KW-0472">Membrane</keyword>
<dbReference type="InterPro" id="IPR000731">
    <property type="entry name" value="SSD"/>
</dbReference>
<sequence>MFAFLGRLASRRPWFVIAAWVVLAIAVVSLAPALTTTQEESEFLPDHYESIQAAKLQEEKFPGATTPAALIVFEREDGKALTDDDQATVSSIAEELGPKLGKDTFVQQVVTVSPDGKPNVSEDGKVQIGIVGLAEDSTGFDTQAFDDAKAMRDDLDDLTDGTDLTAQTTGSVPQGLDSQESGNRALAIVGIATVVLIVGLLAIIFRSVIICLMPVVVVTLVSFVATGLIGWANEAFDLKADSSIETILVVVLYGIGTDYILFFLFRYRERLRQGEDTRAAVVHALERAGEAIASAGGAVIVAFLALLLSSLGIFKAIGPALAIAVAVTLIAALTLVPAVVTVLGRALFWPSKKWREEPKAARFAKIGESLGRRPGRFAIVSGLILGILAIFAFSFNPSFDFNSSLPDDVESTEALHTFQDHFAAGASEPIPVILVSDDGQLDPAELETYRTDLEAADGVAQVYPAVPSKDGTAAQFSVVLDEDPASDAALQDVKGPVRDAAHSAAPEGTEAFVGGTPSIFADLQSAMVRDYKVVFPVAALVIMLILALLLRSLVAPLYLMAAVGLSFAATLGATVIVFQHIGGASGLIFMLPIYIYLFVTALGTDYNILMIARLREEAREGREPRPAAAEALKHAGPTIAAAGVILAGTFASLMLSGNSLLTSMGFALSFGIFIAAFVMAMFLTPSLTALIGHAAWWPGHGDQKPPAHPEDQPEPENVVAP</sequence>
<dbReference type="SUPFAM" id="SSF82866">
    <property type="entry name" value="Multidrug efflux transporter AcrB transmembrane domain"/>
    <property type="match status" value="2"/>
</dbReference>
<accession>A0ABW1LRB0</accession>
<comment type="subcellular location">
    <subcellularLocation>
        <location evidence="1">Cell membrane</location>
        <topology evidence="1">Multi-pass membrane protein</topology>
    </subcellularLocation>
</comment>
<organism evidence="10 11">
    <name type="scientific">Nocardioides hankookensis</name>
    <dbReference type="NCBI Taxonomy" id="443157"/>
    <lineage>
        <taxon>Bacteria</taxon>
        <taxon>Bacillati</taxon>
        <taxon>Actinomycetota</taxon>
        <taxon>Actinomycetes</taxon>
        <taxon>Propionibacteriales</taxon>
        <taxon>Nocardioidaceae</taxon>
        <taxon>Nocardioides</taxon>
    </lineage>
</organism>
<feature type="region of interest" description="Disordered" evidence="7">
    <location>
        <begin position="701"/>
        <end position="721"/>
    </location>
</feature>
<feature type="transmembrane region" description="Helical" evidence="8">
    <location>
        <begin position="593"/>
        <end position="614"/>
    </location>
</feature>
<evidence type="ECO:0000313" key="10">
    <source>
        <dbReference type="EMBL" id="MFC6045981.1"/>
    </source>
</evidence>
<gene>
    <name evidence="10" type="ORF">ACFPYL_23055</name>
</gene>
<feature type="transmembrane region" description="Helical" evidence="8">
    <location>
        <begin position="291"/>
        <end position="314"/>
    </location>
</feature>
<dbReference type="Proteomes" id="UP001596135">
    <property type="component" value="Unassembled WGS sequence"/>
</dbReference>
<feature type="transmembrane region" description="Helical" evidence="8">
    <location>
        <begin position="635"/>
        <end position="655"/>
    </location>
</feature>
<evidence type="ECO:0000256" key="6">
    <source>
        <dbReference type="ARBA" id="ARBA00023136"/>
    </source>
</evidence>
<dbReference type="Gene3D" id="1.20.1640.10">
    <property type="entry name" value="Multidrug efflux transporter AcrB transmembrane domain"/>
    <property type="match status" value="2"/>
</dbReference>
<dbReference type="RefSeq" id="WP_379160162.1">
    <property type="nucleotide sequence ID" value="NZ_JBHSRJ010000009.1"/>
</dbReference>
<keyword evidence="11" id="KW-1185">Reference proteome</keyword>
<evidence type="ECO:0000256" key="8">
    <source>
        <dbReference type="SAM" id="Phobius"/>
    </source>
</evidence>
<name>A0ABW1LRB0_9ACTN</name>
<dbReference type="PROSITE" id="PS50156">
    <property type="entry name" value="SSD"/>
    <property type="match status" value="1"/>
</dbReference>
<evidence type="ECO:0000256" key="7">
    <source>
        <dbReference type="SAM" id="MobiDB-lite"/>
    </source>
</evidence>
<feature type="transmembrane region" description="Helical" evidence="8">
    <location>
        <begin position="557"/>
        <end position="581"/>
    </location>
</feature>
<evidence type="ECO:0000256" key="2">
    <source>
        <dbReference type="ARBA" id="ARBA00010157"/>
    </source>
</evidence>
<dbReference type="PANTHER" id="PTHR33406:SF6">
    <property type="entry name" value="MEMBRANE PROTEIN YDGH-RELATED"/>
    <property type="match status" value="1"/>
</dbReference>
<dbReference type="PANTHER" id="PTHR33406">
    <property type="entry name" value="MEMBRANE PROTEIN MJ1562-RELATED"/>
    <property type="match status" value="1"/>
</dbReference>
<feature type="transmembrane region" description="Helical" evidence="8">
    <location>
        <begin position="212"/>
        <end position="232"/>
    </location>
</feature>